<feature type="compositionally biased region" description="Basic and acidic residues" evidence="8">
    <location>
        <begin position="912"/>
        <end position="927"/>
    </location>
</feature>
<dbReference type="Gene3D" id="2.30.42.10">
    <property type="match status" value="1"/>
</dbReference>
<evidence type="ECO:0000256" key="3">
    <source>
        <dbReference type="ARBA" id="ARBA00022473"/>
    </source>
</evidence>
<feature type="region of interest" description="Disordered" evidence="8">
    <location>
        <begin position="828"/>
        <end position="1264"/>
    </location>
</feature>
<feature type="compositionally biased region" description="Low complexity" evidence="8">
    <location>
        <begin position="789"/>
        <end position="808"/>
    </location>
</feature>
<dbReference type="InterPro" id="IPR001478">
    <property type="entry name" value="PDZ"/>
</dbReference>
<evidence type="ECO:0000256" key="8">
    <source>
        <dbReference type="SAM" id="MobiDB-lite"/>
    </source>
</evidence>
<keyword evidence="6" id="KW-0009">Actin-binding</keyword>
<accession>A0A9Q0DBG1</accession>
<gene>
    <name evidence="10" type="ORF">NHX12_014162</name>
</gene>
<feature type="region of interest" description="Disordered" evidence="8">
    <location>
        <begin position="100"/>
        <end position="156"/>
    </location>
</feature>
<feature type="compositionally biased region" description="Basic residues" evidence="8">
    <location>
        <begin position="1031"/>
        <end position="1041"/>
    </location>
</feature>
<dbReference type="OrthoDB" id="10063560at2759"/>
<feature type="compositionally biased region" description="Basic and acidic residues" evidence="8">
    <location>
        <begin position="419"/>
        <end position="428"/>
    </location>
</feature>
<comment type="similarity">
    <text evidence="2">Belongs to the shroom family.</text>
</comment>
<keyword evidence="7" id="KW-0206">Cytoskeleton</keyword>
<feature type="compositionally biased region" description="Basic and acidic residues" evidence="8">
    <location>
        <begin position="1132"/>
        <end position="1151"/>
    </location>
</feature>
<feature type="compositionally biased region" description="Basic and acidic residues" evidence="8">
    <location>
        <begin position="269"/>
        <end position="285"/>
    </location>
</feature>
<dbReference type="InterPro" id="IPR027685">
    <property type="entry name" value="Shroom_fam"/>
</dbReference>
<feature type="compositionally biased region" description="Gly residues" evidence="8">
    <location>
        <begin position="290"/>
        <end position="305"/>
    </location>
</feature>
<proteinExistence type="inferred from homology"/>
<sequence>METVEQLVSFNHIQVQLSGGAPWGFTLKGGLEHGEPLIITKIEDDGKAELCRKLRVGDELININGSALYGSRQEALILIKGSYRILKITVRRYVHTHTHTHAHGVESTDWGQLSRPYSSTDRSSSLGSMESLDTPTPTPRPCDDAHPSPVDSALSKRDSAYSSFSASSNASEYAAAVSLRPGEADSMDNLLQSLGTSGPGSAVGRAPVETAVTGLKSRSLTRPKTRPAVGKERPSSCCYEEELRGGVFGRGSDGDKEMVHGANPPRPPTRKDSFRATRSRKEVADAHCVSGGGGGDGDGVVGDAGGSKPSRFHHEPETHNGCSAEPGPGDSNGHFTGRSDPVECYFSGQNQSEALQSGTKTDYMSDHHKVHPVPSKGFTPLPATTSSSSSSDPAASPPEPSLENQGELQLSHPRAKSSSHGEPHRHSAPENLLTTAQLQSLHLNGDASLSGHSDHGQPPPSGPSPSPPCSSGCLDLHGDQQSALDPSHHLQPQQNSWEGSRCSTPGSVFLELDGSVGDAGGRSEAGEGGADAGSGFSPVQAHHTWGRSVSVPGESGASSSANRQGGTDGRVVERDVVPLSAAASLDSLLEEQRGGGGGGRGGGGGEVEDGEAVMKKLNSSKNRSRNRRRGERFATNLRNEIQRKKAQLQTCRSPGGLLHSGETVHEEEGLDFQDQGGGDPGASAQERSTNAGYSWSTAAPESRTTVPTSESSQGGLRNDGRNQDSQAQVLDLTTPSFGVSIRVVEELAPAGKARRWRWTPEHKLQPERGRRSGAERPGSESRQGVCTFTSTAASSSTSYVSTRSYSTSRIEESEILPFADRMKFFEETSRSGSVSGLSGLSANHPRRQPSPVAEPRSGELSSYRAQRRYSYQGVLPQENTLLPGSAEARRQSKEPEPEDQQERPSLCGPSELDLHRRTGQGFHHEGQQDPLQAQLPHGQARNQLPRSAFYSVGGPSQLQAEDQGCTSRSYTPREGLPQAEHTRAHRAAASALALRGRAIEVDEGDREPGPIRKKVPPPPRPPPPKWEEFRRRRASHHKPSRQRSYSLPPERHQVLGVNQDPEHTGLTLTQPQLRLHQRPLASPTANQHQAPQTQDRPYSHAGPEPFQDHRFAIAPPSPMFSRRAFRPVAPPPRERGGAWRSQPEARPRREPEEETGETGKSLPRHQASHRPVAQWERTRTPSPRMHCDTALPPTTIENGTVPTSERYDELQRNHRGFQNDLGNAGGLEPQTRVTEPQAEPAGTESETTRSPSPAHSLEAELDVPMETDIDDYQEEEGPLTWPGAHPITSEHPCLALPVTVVETDIDMSPHPEGSSPGR</sequence>
<feature type="compositionally biased region" description="Low complexity" evidence="8">
    <location>
        <begin position="830"/>
        <end position="841"/>
    </location>
</feature>
<evidence type="ECO:0000256" key="5">
    <source>
        <dbReference type="ARBA" id="ARBA00022553"/>
    </source>
</evidence>
<feature type="compositionally biased region" description="Polar residues" evidence="8">
    <location>
        <begin position="479"/>
        <end position="506"/>
    </location>
</feature>
<keyword evidence="11" id="KW-1185">Reference proteome</keyword>
<dbReference type="GO" id="GO:0051015">
    <property type="term" value="F:actin filament binding"/>
    <property type="evidence" value="ECO:0007669"/>
    <property type="project" value="InterPro"/>
</dbReference>
<feature type="compositionally biased region" description="Low complexity" evidence="8">
    <location>
        <begin position="114"/>
        <end position="125"/>
    </location>
</feature>
<evidence type="ECO:0000313" key="11">
    <source>
        <dbReference type="Proteomes" id="UP001148018"/>
    </source>
</evidence>
<feature type="compositionally biased region" description="Polar residues" evidence="8">
    <location>
        <begin position="556"/>
        <end position="565"/>
    </location>
</feature>
<dbReference type="GO" id="GO:0016324">
    <property type="term" value="C:apical plasma membrane"/>
    <property type="evidence" value="ECO:0007669"/>
    <property type="project" value="TreeGrafter"/>
</dbReference>
<feature type="compositionally biased region" description="Gly residues" evidence="8">
    <location>
        <begin position="594"/>
        <end position="605"/>
    </location>
</feature>
<dbReference type="PANTHER" id="PTHR15012:SF35">
    <property type="entry name" value="PROTEIN SHROOM4"/>
    <property type="match status" value="1"/>
</dbReference>
<dbReference type="GO" id="GO:0043296">
    <property type="term" value="C:apical junction complex"/>
    <property type="evidence" value="ECO:0007669"/>
    <property type="project" value="TreeGrafter"/>
</dbReference>
<dbReference type="GO" id="GO:0007015">
    <property type="term" value="P:actin filament organization"/>
    <property type="evidence" value="ECO:0007669"/>
    <property type="project" value="TreeGrafter"/>
</dbReference>
<dbReference type="Proteomes" id="UP001148018">
    <property type="component" value="Unassembled WGS sequence"/>
</dbReference>
<evidence type="ECO:0000256" key="4">
    <source>
        <dbReference type="ARBA" id="ARBA00022490"/>
    </source>
</evidence>
<evidence type="ECO:0000259" key="9">
    <source>
        <dbReference type="PROSITE" id="PS50106"/>
    </source>
</evidence>
<evidence type="ECO:0000256" key="7">
    <source>
        <dbReference type="ARBA" id="ARBA00023212"/>
    </source>
</evidence>
<feature type="compositionally biased region" description="Polar residues" evidence="8">
    <location>
        <begin position="954"/>
        <end position="970"/>
    </location>
</feature>
<dbReference type="FunFam" id="2.30.42.10:FF:000100">
    <property type="entry name" value="Shroom family member 2"/>
    <property type="match status" value="1"/>
</dbReference>
<dbReference type="InterPro" id="IPR036034">
    <property type="entry name" value="PDZ_sf"/>
</dbReference>
<evidence type="ECO:0000256" key="1">
    <source>
        <dbReference type="ARBA" id="ARBA00004245"/>
    </source>
</evidence>
<keyword evidence="5" id="KW-0597">Phosphoprotein</keyword>
<dbReference type="GO" id="GO:0030864">
    <property type="term" value="C:cortical actin cytoskeleton"/>
    <property type="evidence" value="ECO:0007669"/>
    <property type="project" value="TreeGrafter"/>
</dbReference>
<comment type="caution">
    <text evidence="10">The sequence shown here is derived from an EMBL/GenBank/DDBJ whole genome shotgun (WGS) entry which is preliminary data.</text>
</comment>
<dbReference type="PROSITE" id="PS50106">
    <property type="entry name" value="PDZ"/>
    <property type="match status" value="1"/>
</dbReference>
<feature type="region of interest" description="Disordered" evidence="8">
    <location>
        <begin position="749"/>
        <end position="812"/>
    </location>
</feature>
<feature type="compositionally biased region" description="Low complexity" evidence="8">
    <location>
        <begin position="379"/>
        <end position="394"/>
    </location>
</feature>
<feature type="compositionally biased region" description="Polar residues" evidence="8">
    <location>
        <begin position="347"/>
        <end position="362"/>
    </location>
</feature>
<dbReference type="Pfam" id="PF00595">
    <property type="entry name" value="PDZ"/>
    <property type="match status" value="1"/>
</dbReference>
<dbReference type="SUPFAM" id="SSF50156">
    <property type="entry name" value="PDZ domain-like"/>
    <property type="match status" value="1"/>
</dbReference>
<evidence type="ECO:0000256" key="6">
    <source>
        <dbReference type="ARBA" id="ARBA00023203"/>
    </source>
</evidence>
<protein>
    <recommendedName>
        <fullName evidence="9">PDZ domain-containing protein</fullName>
    </recommendedName>
</protein>
<dbReference type="EMBL" id="JANIIK010000118">
    <property type="protein sequence ID" value="KAJ3585443.1"/>
    <property type="molecule type" value="Genomic_DNA"/>
</dbReference>
<keyword evidence="4" id="KW-0963">Cytoplasm</keyword>
<dbReference type="CDD" id="cd06750">
    <property type="entry name" value="PDZ_shroom2_3_4-like"/>
    <property type="match status" value="1"/>
</dbReference>
<feature type="region of interest" description="Disordered" evidence="8">
    <location>
        <begin position="213"/>
        <end position="233"/>
    </location>
</feature>
<evidence type="ECO:0000313" key="10">
    <source>
        <dbReference type="EMBL" id="KAJ3585443.1"/>
    </source>
</evidence>
<dbReference type="PANTHER" id="PTHR15012">
    <property type="entry name" value="APICAL PROTEIN/SHROOM-RELATED"/>
    <property type="match status" value="1"/>
</dbReference>
<reference evidence="10" key="1">
    <citation type="submission" date="2022-07" db="EMBL/GenBank/DDBJ databases">
        <title>Chromosome-level genome of Muraenolepis orangiensis.</title>
        <authorList>
            <person name="Kim J."/>
        </authorList>
    </citation>
    <scope>NUCLEOTIDE SEQUENCE</scope>
    <source>
        <strain evidence="10">KU_S4_2022</strain>
        <tissue evidence="10">Muscle</tissue>
    </source>
</reference>
<evidence type="ECO:0000256" key="2">
    <source>
        <dbReference type="ARBA" id="ARBA00006469"/>
    </source>
</evidence>
<keyword evidence="3" id="KW-0217">Developmental protein</keyword>
<feature type="non-terminal residue" evidence="10">
    <location>
        <position position="1318"/>
    </location>
</feature>
<feature type="region of interest" description="Disordered" evidence="8">
    <location>
        <begin position="249"/>
        <end position="731"/>
    </location>
</feature>
<dbReference type="GO" id="GO:0005912">
    <property type="term" value="C:adherens junction"/>
    <property type="evidence" value="ECO:0007669"/>
    <property type="project" value="TreeGrafter"/>
</dbReference>
<feature type="compositionally biased region" description="Pro residues" evidence="8">
    <location>
        <begin position="457"/>
        <end position="468"/>
    </location>
</feature>
<feature type="compositionally biased region" description="Polar residues" evidence="8">
    <location>
        <begin position="432"/>
        <end position="442"/>
    </location>
</feature>
<dbReference type="SMART" id="SM00228">
    <property type="entry name" value="PDZ"/>
    <property type="match status" value="1"/>
</dbReference>
<feature type="compositionally biased region" description="Polar residues" evidence="8">
    <location>
        <begin position="1083"/>
        <end position="1096"/>
    </location>
</feature>
<organism evidence="10 11">
    <name type="scientific">Muraenolepis orangiensis</name>
    <name type="common">Patagonian moray cod</name>
    <dbReference type="NCBI Taxonomy" id="630683"/>
    <lineage>
        <taxon>Eukaryota</taxon>
        <taxon>Metazoa</taxon>
        <taxon>Chordata</taxon>
        <taxon>Craniata</taxon>
        <taxon>Vertebrata</taxon>
        <taxon>Euteleostomi</taxon>
        <taxon>Actinopterygii</taxon>
        <taxon>Neopterygii</taxon>
        <taxon>Teleostei</taxon>
        <taxon>Neoteleostei</taxon>
        <taxon>Acanthomorphata</taxon>
        <taxon>Zeiogadaria</taxon>
        <taxon>Gadariae</taxon>
        <taxon>Gadiformes</taxon>
        <taxon>Muraenolepidoidei</taxon>
        <taxon>Muraenolepididae</taxon>
        <taxon>Muraenolepis</taxon>
    </lineage>
</organism>
<feature type="compositionally biased region" description="Basic and acidic residues" evidence="8">
    <location>
        <begin position="758"/>
        <end position="779"/>
    </location>
</feature>
<feature type="domain" description="PDZ" evidence="9">
    <location>
        <begin position="12"/>
        <end position="94"/>
    </location>
</feature>
<name>A0A9Q0DBG1_9TELE</name>
<comment type="subcellular location">
    <subcellularLocation>
        <location evidence="1">Cytoplasm</location>
        <location evidence="1">Cytoskeleton</location>
    </subcellularLocation>
</comment>
<feature type="compositionally biased region" description="Low complexity" evidence="8">
    <location>
        <begin position="987"/>
        <end position="996"/>
    </location>
</feature>
<feature type="compositionally biased region" description="Polar residues" evidence="8">
    <location>
        <begin position="1244"/>
        <end position="1253"/>
    </location>
</feature>
<feature type="compositionally biased region" description="Polar residues" evidence="8">
    <location>
        <begin position="685"/>
        <end position="715"/>
    </location>
</feature>